<dbReference type="AlphaFoldDB" id="A0A177AEC3"/>
<dbReference type="EMBL" id="KV441393">
    <property type="protein sequence ID" value="OAF59533.1"/>
    <property type="molecule type" value="Genomic_DNA"/>
</dbReference>
<protein>
    <submittedName>
        <fullName evidence="1">Uncharacterized protein</fullName>
    </submittedName>
</protein>
<sequence>MLRLVAHWTKAAYSLKDKAGISRSLPLTAGKLESQQPVPPKQESPSTLLNWISISPMDGKYRYLSPSRRQSQMKNSVLSCTSMDTSSVNTSTMLVPKWISQFLREF</sequence>
<dbReference type="GeneID" id="36287023"/>
<name>A0A177AEC3_9PEZI</name>
<organism evidence="1">
    <name type="scientific">Pseudogymnoascus destructans</name>
    <dbReference type="NCBI Taxonomy" id="655981"/>
    <lineage>
        <taxon>Eukaryota</taxon>
        <taxon>Fungi</taxon>
        <taxon>Dikarya</taxon>
        <taxon>Ascomycota</taxon>
        <taxon>Pezizomycotina</taxon>
        <taxon>Leotiomycetes</taxon>
        <taxon>Thelebolales</taxon>
        <taxon>Thelebolaceae</taxon>
        <taxon>Pseudogymnoascus</taxon>
    </lineage>
</organism>
<gene>
    <name evidence="1" type="ORF">VC83_03950</name>
</gene>
<proteinExistence type="predicted"/>
<dbReference type="Proteomes" id="UP000077154">
    <property type="component" value="Unassembled WGS sequence"/>
</dbReference>
<evidence type="ECO:0000313" key="1">
    <source>
        <dbReference type="EMBL" id="OAF59533.1"/>
    </source>
</evidence>
<dbReference type="RefSeq" id="XP_024324816.1">
    <property type="nucleotide sequence ID" value="XM_024467588.1"/>
</dbReference>
<reference evidence="1" key="1">
    <citation type="submission" date="2016-03" db="EMBL/GenBank/DDBJ databases">
        <title>Updated assembly of Pseudogymnoascus destructans, the fungus causing white-nose syndrome of bats.</title>
        <authorList>
            <person name="Palmer J.M."/>
            <person name="Drees K.P."/>
            <person name="Foster J.T."/>
            <person name="Lindner D.L."/>
        </authorList>
    </citation>
    <scope>NUCLEOTIDE SEQUENCE [LARGE SCALE GENOMIC DNA]</scope>
    <source>
        <strain evidence="1">20631-21</strain>
    </source>
</reference>
<accession>A0A177AEC3</accession>